<evidence type="ECO:0000313" key="2">
    <source>
        <dbReference type="Proteomes" id="UP000178040"/>
    </source>
</evidence>
<evidence type="ECO:0000313" key="1">
    <source>
        <dbReference type="EMBL" id="OGK44236.1"/>
    </source>
</evidence>
<dbReference type="AlphaFoldDB" id="A0A1F7ILG6"/>
<dbReference type="Proteomes" id="UP000178040">
    <property type="component" value="Unassembled WGS sequence"/>
</dbReference>
<evidence type="ECO:0008006" key="3">
    <source>
        <dbReference type="Google" id="ProtNLM"/>
    </source>
</evidence>
<gene>
    <name evidence="1" type="ORF">A3B40_03655</name>
</gene>
<organism evidence="1 2">
    <name type="scientific">Candidatus Roizmanbacteria bacterium RIFCSPLOWO2_01_FULL_37_16</name>
    <dbReference type="NCBI Taxonomy" id="1802058"/>
    <lineage>
        <taxon>Bacteria</taxon>
        <taxon>Candidatus Roizmaniibacteriota</taxon>
    </lineage>
</organism>
<sequence>MQYITTTDLRTKTPELINTLKQKGEVSLIHRSKIVGVIKPVEASPKPFDPVAFDRLIKGLHLPKTTPKQRERIYRKHLMKKYGKGLS</sequence>
<accession>A0A1F7ILG6</accession>
<name>A0A1F7ILG6_9BACT</name>
<proteinExistence type="predicted"/>
<reference evidence="1 2" key="1">
    <citation type="journal article" date="2016" name="Nat. Commun.">
        <title>Thousands of microbial genomes shed light on interconnected biogeochemical processes in an aquifer system.</title>
        <authorList>
            <person name="Anantharaman K."/>
            <person name="Brown C.T."/>
            <person name="Hug L.A."/>
            <person name="Sharon I."/>
            <person name="Castelle C.J."/>
            <person name="Probst A.J."/>
            <person name="Thomas B.C."/>
            <person name="Singh A."/>
            <person name="Wilkins M.J."/>
            <person name="Karaoz U."/>
            <person name="Brodie E.L."/>
            <person name="Williams K.H."/>
            <person name="Hubbard S.S."/>
            <person name="Banfield J.F."/>
        </authorList>
    </citation>
    <scope>NUCLEOTIDE SEQUENCE [LARGE SCALE GENOMIC DNA]</scope>
</reference>
<protein>
    <recommendedName>
        <fullName evidence="3">Antitoxin</fullName>
    </recommendedName>
</protein>
<dbReference type="EMBL" id="MGAI01000032">
    <property type="protein sequence ID" value="OGK44236.1"/>
    <property type="molecule type" value="Genomic_DNA"/>
</dbReference>
<comment type="caution">
    <text evidence="1">The sequence shown here is derived from an EMBL/GenBank/DDBJ whole genome shotgun (WGS) entry which is preliminary data.</text>
</comment>